<dbReference type="EMBL" id="VSSQ01131375">
    <property type="protein sequence ID" value="MPN58554.1"/>
    <property type="molecule type" value="Genomic_DNA"/>
</dbReference>
<dbReference type="Pfam" id="PF06803">
    <property type="entry name" value="DUF1232"/>
    <property type="match status" value="1"/>
</dbReference>
<evidence type="ECO:0000313" key="6">
    <source>
        <dbReference type="EMBL" id="MPN58554.1"/>
    </source>
</evidence>
<keyword evidence="2" id="KW-0812">Transmembrane</keyword>
<gene>
    <name evidence="6" type="ORF">SDC9_206260</name>
</gene>
<keyword evidence="3" id="KW-1133">Transmembrane helix</keyword>
<feature type="domain" description="DUF1232" evidence="5">
    <location>
        <begin position="2"/>
        <end position="36"/>
    </location>
</feature>
<reference evidence="6" key="1">
    <citation type="submission" date="2019-08" db="EMBL/GenBank/DDBJ databases">
        <authorList>
            <person name="Kucharzyk K."/>
            <person name="Murdoch R.W."/>
            <person name="Higgins S."/>
            <person name="Loffler F."/>
        </authorList>
    </citation>
    <scope>NUCLEOTIDE SEQUENCE</scope>
</reference>
<sequence length="85" mass="9562">MAKLTILGALGYFISPIDFFPDMLPGGYADDIAIIIGALLTVAIHVNDVARNLAREKLHNWFGNYDEADLHELEARIDRHRGRKD</sequence>
<comment type="caution">
    <text evidence="6">The sequence shown here is derived from an EMBL/GenBank/DDBJ whole genome shotgun (WGS) entry which is preliminary data.</text>
</comment>
<organism evidence="6">
    <name type="scientific">bioreactor metagenome</name>
    <dbReference type="NCBI Taxonomy" id="1076179"/>
    <lineage>
        <taxon>unclassified sequences</taxon>
        <taxon>metagenomes</taxon>
        <taxon>ecological metagenomes</taxon>
    </lineage>
</organism>
<dbReference type="AlphaFoldDB" id="A0A645JDR7"/>
<proteinExistence type="predicted"/>
<evidence type="ECO:0000256" key="4">
    <source>
        <dbReference type="ARBA" id="ARBA00023136"/>
    </source>
</evidence>
<keyword evidence="4" id="KW-0472">Membrane</keyword>
<dbReference type="InterPro" id="IPR010652">
    <property type="entry name" value="DUF1232"/>
</dbReference>
<dbReference type="GO" id="GO:0012505">
    <property type="term" value="C:endomembrane system"/>
    <property type="evidence" value="ECO:0007669"/>
    <property type="project" value="UniProtKB-SubCell"/>
</dbReference>
<name>A0A645JDR7_9ZZZZ</name>
<evidence type="ECO:0000256" key="1">
    <source>
        <dbReference type="ARBA" id="ARBA00004127"/>
    </source>
</evidence>
<protein>
    <recommendedName>
        <fullName evidence="5">DUF1232 domain-containing protein</fullName>
    </recommendedName>
</protein>
<evidence type="ECO:0000256" key="2">
    <source>
        <dbReference type="ARBA" id="ARBA00022692"/>
    </source>
</evidence>
<evidence type="ECO:0000256" key="3">
    <source>
        <dbReference type="ARBA" id="ARBA00022989"/>
    </source>
</evidence>
<accession>A0A645JDR7</accession>
<evidence type="ECO:0000259" key="5">
    <source>
        <dbReference type="Pfam" id="PF06803"/>
    </source>
</evidence>
<comment type="subcellular location">
    <subcellularLocation>
        <location evidence="1">Endomembrane system</location>
        <topology evidence="1">Multi-pass membrane protein</topology>
    </subcellularLocation>
</comment>